<dbReference type="HOGENOM" id="CLU_037990_5_1_1"/>
<dbReference type="AlphaFoldDB" id="B7PDJ1"/>
<dbReference type="EMBL" id="ABJB011048040">
    <property type="status" value="NOT_ANNOTATED_CDS"/>
    <property type="molecule type" value="Genomic_DNA"/>
</dbReference>
<gene>
    <name evidence="2" type="ORF">IscW_ISCW003340</name>
</gene>
<sequence>MKEAYGEDAKDDLQILDLGCGPGDITRDGLLPRCLPCRRVVAVDVSADMVEFAKTHYAHAKISYDVLDIVADDVADFVERYGRFDRVYSSYCFNWVKDQEQAFKNLGELMKPGAECLLRFYAASPHMRFRQKLAKMERWKKYAQVRSFEVNALTKIN</sequence>
<dbReference type="Gene3D" id="3.40.50.150">
    <property type="entry name" value="Vaccinia Virus protein VP39"/>
    <property type="match status" value="1"/>
</dbReference>
<dbReference type="PANTHER" id="PTHR43464:SF23">
    <property type="entry name" value="JUVENILE HORMONE ACID O-METHYLTRANSFERASE"/>
    <property type="match status" value="1"/>
</dbReference>
<reference evidence="3" key="2">
    <citation type="submission" date="2020-05" db="UniProtKB">
        <authorList>
            <consortium name="EnsemblMetazoa"/>
        </authorList>
    </citation>
    <scope>IDENTIFICATION</scope>
    <source>
        <strain evidence="3">wikel</strain>
    </source>
</reference>
<dbReference type="InterPro" id="IPR041698">
    <property type="entry name" value="Methyltransf_25"/>
</dbReference>
<dbReference type="EC" id="2.1.1.144" evidence="2"/>
<evidence type="ECO:0000259" key="1">
    <source>
        <dbReference type="Pfam" id="PF13649"/>
    </source>
</evidence>
<dbReference type="GO" id="GO:0030798">
    <property type="term" value="F:trans-aconitate 2-methyltransferase activity"/>
    <property type="evidence" value="ECO:0007669"/>
    <property type="project" value="UniProtKB-EC"/>
</dbReference>
<keyword evidence="2" id="KW-0808">Transferase</keyword>
<dbReference type="InterPro" id="IPR029063">
    <property type="entry name" value="SAM-dependent_MTases_sf"/>
</dbReference>
<keyword evidence="2" id="KW-0489">Methyltransferase</keyword>
<dbReference type="EMBL" id="DS690206">
    <property type="protein sequence ID" value="EEC04663.1"/>
    <property type="molecule type" value="Genomic_DNA"/>
</dbReference>
<dbReference type="PANTHER" id="PTHR43464">
    <property type="entry name" value="METHYLTRANSFERASE"/>
    <property type="match status" value="1"/>
</dbReference>
<dbReference type="VEuPathDB" id="VectorBase:ISCP_008069"/>
<reference evidence="2 4" key="1">
    <citation type="submission" date="2008-03" db="EMBL/GenBank/DDBJ databases">
        <title>Annotation of Ixodes scapularis.</title>
        <authorList>
            <consortium name="Ixodes scapularis Genome Project Consortium"/>
            <person name="Caler E."/>
            <person name="Hannick L.I."/>
            <person name="Bidwell S."/>
            <person name="Joardar V."/>
            <person name="Thiagarajan M."/>
            <person name="Amedeo P."/>
            <person name="Galinsky K.J."/>
            <person name="Schobel S."/>
            <person name="Inman J."/>
            <person name="Hostetler J."/>
            <person name="Miller J."/>
            <person name="Hammond M."/>
            <person name="Megy K."/>
            <person name="Lawson D."/>
            <person name="Kodira C."/>
            <person name="Sutton G."/>
            <person name="Meyer J."/>
            <person name="Hill C.A."/>
            <person name="Birren B."/>
            <person name="Nene V."/>
            <person name="Collins F."/>
            <person name="Alarcon-Chaidez F."/>
            <person name="Wikel S."/>
            <person name="Strausberg R."/>
        </authorList>
    </citation>
    <scope>NUCLEOTIDE SEQUENCE [LARGE SCALE GENOMIC DNA]</scope>
    <source>
        <strain evidence="4">Wikel</strain>
        <strain evidence="2">Wikel colony</strain>
    </source>
</reference>
<dbReference type="PaxDb" id="6945-B7PDJ1"/>
<dbReference type="STRING" id="6945.B7PDJ1"/>
<evidence type="ECO:0000313" key="2">
    <source>
        <dbReference type="EMBL" id="EEC04663.1"/>
    </source>
</evidence>
<dbReference type="Proteomes" id="UP000001555">
    <property type="component" value="Unassembled WGS sequence"/>
</dbReference>
<name>B7PDJ1_IXOSC</name>
<dbReference type="GO" id="GO:0032259">
    <property type="term" value="P:methylation"/>
    <property type="evidence" value="ECO:0007669"/>
    <property type="project" value="UniProtKB-KW"/>
</dbReference>
<proteinExistence type="predicted"/>
<dbReference type="Pfam" id="PF13649">
    <property type="entry name" value="Methyltransf_25"/>
    <property type="match status" value="1"/>
</dbReference>
<keyword evidence="4" id="KW-1185">Reference proteome</keyword>
<accession>B7PDJ1</accession>
<organism>
    <name type="scientific">Ixodes scapularis</name>
    <name type="common">Black-legged tick</name>
    <name type="synonym">Deer tick</name>
    <dbReference type="NCBI Taxonomy" id="6945"/>
    <lineage>
        <taxon>Eukaryota</taxon>
        <taxon>Metazoa</taxon>
        <taxon>Ecdysozoa</taxon>
        <taxon>Arthropoda</taxon>
        <taxon>Chelicerata</taxon>
        <taxon>Arachnida</taxon>
        <taxon>Acari</taxon>
        <taxon>Parasitiformes</taxon>
        <taxon>Ixodida</taxon>
        <taxon>Ixodoidea</taxon>
        <taxon>Ixodidae</taxon>
        <taxon>Ixodinae</taxon>
        <taxon>Ixodes</taxon>
    </lineage>
</organism>
<dbReference type="CDD" id="cd02440">
    <property type="entry name" value="AdoMet_MTases"/>
    <property type="match status" value="1"/>
</dbReference>
<dbReference type="EnsemblMetazoa" id="ISCW003340-RA">
    <property type="protein sequence ID" value="ISCW003340-PA"/>
    <property type="gene ID" value="ISCW003340"/>
</dbReference>
<dbReference type="SUPFAM" id="SSF53335">
    <property type="entry name" value="S-adenosyl-L-methionine-dependent methyltransferases"/>
    <property type="match status" value="1"/>
</dbReference>
<dbReference type="VEuPathDB" id="VectorBase:ISCW003340"/>
<dbReference type="VEuPathDB" id="VectorBase:ISCI003340"/>
<dbReference type="GO" id="GO:0008168">
    <property type="term" value="F:methyltransferase activity"/>
    <property type="evidence" value="ECO:0000318"/>
    <property type="project" value="GO_Central"/>
</dbReference>
<dbReference type="OrthoDB" id="8300214at2759"/>
<protein>
    <submittedName>
        <fullName evidence="2 3">Acid methyltransferase, putative</fullName>
        <ecNumber evidence="2">2.1.1.144</ecNumber>
    </submittedName>
</protein>
<evidence type="ECO:0000313" key="3">
    <source>
        <dbReference type="EnsemblMetazoa" id="ISCW003340-PA"/>
    </source>
</evidence>
<evidence type="ECO:0000313" key="4">
    <source>
        <dbReference type="Proteomes" id="UP000001555"/>
    </source>
</evidence>
<feature type="domain" description="Methyltransferase" evidence="1">
    <location>
        <begin position="15"/>
        <end position="113"/>
    </location>
</feature>
<dbReference type="InParanoid" id="B7PDJ1"/>